<evidence type="ECO:0000313" key="7">
    <source>
        <dbReference type="Proteomes" id="UP000484858"/>
    </source>
</evidence>
<dbReference type="Pfam" id="PF01783">
    <property type="entry name" value="Ribosomal_L32p"/>
    <property type="match status" value="1"/>
</dbReference>
<comment type="caution">
    <text evidence="6">The sequence shown here is derived from an EMBL/GenBank/DDBJ whole genome shotgun (WGS) entry which is preliminary data.</text>
</comment>
<dbReference type="GO" id="GO:0015934">
    <property type="term" value="C:large ribosomal subunit"/>
    <property type="evidence" value="ECO:0007669"/>
    <property type="project" value="InterPro"/>
</dbReference>
<name>A0A829WZT0_GLUOY</name>
<dbReference type="InterPro" id="IPR011332">
    <property type="entry name" value="Ribosomal_zn-bd"/>
</dbReference>
<dbReference type="AlphaFoldDB" id="A0A829WZT0"/>
<dbReference type="NCBIfam" id="TIGR01031">
    <property type="entry name" value="rpmF_bact"/>
    <property type="match status" value="1"/>
</dbReference>
<keyword evidence="3 5" id="KW-0687">Ribonucleoprotein</keyword>
<reference evidence="6 7" key="1">
    <citation type="submission" date="2013-04" db="EMBL/GenBank/DDBJ databases">
        <title>Gluconobacter oxydans NBRC 3293 whole genome sequence.</title>
        <authorList>
            <person name="Matsutani M."/>
            <person name="Yakushi T."/>
            <person name="Matsushita K."/>
        </authorList>
    </citation>
    <scope>NUCLEOTIDE SEQUENCE [LARGE SCALE GENOMIC DNA]</scope>
    <source>
        <strain evidence="6 7">NBRC 3293</strain>
    </source>
</reference>
<evidence type="ECO:0000256" key="1">
    <source>
        <dbReference type="ARBA" id="ARBA00008560"/>
    </source>
</evidence>
<comment type="similarity">
    <text evidence="1 5">Belongs to the bacterial ribosomal protein bL32 family.</text>
</comment>
<accession>A0A829WZT0</accession>
<dbReference type="HAMAP" id="MF_00340">
    <property type="entry name" value="Ribosomal_bL32"/>
    <property type="match status" value="1"/>
</dbReference>
<dbReference type="SUPFAM" id="SSF57829">
    <property type="entry name" value="Zn-binding ribosomal proteins"/>
    <property type="match status" value="1"/>
</dbReference>
<protein>
    <recommendedName>
        <fullName evidence="4 5">Large ribosomal subunit protein bL32</fullName>
    </recommendedName>
</protein>
<organism evidence="6 7">
    <name type="scientific">Gluconobacter oxydans NBRC 3293</name>
    <dbReference type="NCBI Taxonomy" id="1315969"/>
    <lineage>
        <taxon>Bacteria</taxon>
        <taxon>Pseudomonadati</taxon>
        <taxon>Pseudomonadota</taxon>
        <taxon>Alphaproteobacteria</taxon>
        <taxon>Acetobacterales</taxon>
        <taxon>Acetobacteraceae</taxon>
        <taxon>Gluconobacter</taxon>
    </lineage>
</organism>
<dbReference type="GO" id="GO:0003735">
    <property type="term" value="F:structural constituent of ribosome"/>
    <property type="evidence" value="ECO:0007669"/>
    <property type="project" value="InterPro"/>
</dbReference>
<evidence type="ECO:0000256" key="5">
    <source>
        <dbReference type="HAMAP-Rule" id="MF_00340"/>
    </source>
</evidence>
<dbReference type="GO" id="GO:0006412">
    <property type="term" value="P:translation"/>
    <property type="evidence" value="ECO:0007669"/>
    <property type="project" value="UniProtKB-UniRule"/>
</dbReference>
<sequence length="56" mass="5998">MRRSHQALGVEAHAECSNCGEMKRPHHVCSHCGHYDGREVVAAGNSGKGLKTAVRA</sequence>
<dbReference type="PANTHER" id="PTHR35534:SF1">
    <property type="entry name" value="LARGE RIBOSOMAL SUBUNIT PROTEIN BL32"/>
    <property type="match status" value="1"/>
</dbReference>
<evidence type="ECO:0000256" key="3">
    <source>
        <dbReference type="ARBA" id="ARBA00023274"/>
    </source>
</evidence>
<dbReference type="InterPro" id="IPR002677">
    <property type="entry name" value="Ribosomal_bL32"/>
</dbReference>
<dbReference type="PANTHER" id="PTHR35534">
    <property type="entry name" value="50S RIBOSOMAL PROTEIN L32"/>
    <property type="match status" value="1"/>
</dbReference>
<dbReference type="EMBL" id="BARJ01000012">
    <property type="protein sequence ID" value="GEM18281.1"/>
    <property type="molecule type" value="Genomic_DNA"/>
</dbReference>
<dbReference type="Proteomes" id="UP000484858">
    <property type="component" value="Unassembled WGS sequence"/>
</dbReference>
<evidence type="ECO:0000313" key="6">
    <source>
        <dbReference type="EMBL" id="GEM18281.1"/>
    </source>
</evidence>
<evidence type="ECO:0000256" key="2">
    <source>
        <dbReference type="ARBA" id="ARBA00022980"/>
    </source>
</evidence>
<evidence type="ECO:0000256" key="4">
    <source>
        <dbReference type="ARBA" id="ARBA00035178"/>
    </source>
</evidence>
<gene>
    <name evidence="5" type="primary">rpmF</name>
    <name evidence="6" type="ORF">NBRC3293_2778</name>
</gene>
<keyword evidence="2 5" id="KW-0689">Ribosomal protein</keyword>
<proteinExistence type="inferred from homology"/>
<dbReference type="InterPro" id="IPR044957">
    <property type="entry name" value="Ribosomal_bL32_bact"/>
</dbReference>